<keyword evidence="4" id="KW-1185">Reference proteome</keyword>
<evidence type="ECO:0000256" key="1">
    <source>
        <dbReference type="ARBA" id="ARBA00022801"/>
    </source>
</evidence>
<comment type="catalytic activity">
    <reaction evidence="2">
        <text>a 3'-end 2',3'-cyclophospho-ribonucleotide-RNA + H2O = a 3'-end 2'-phospho-ribonucleotide-RNA + H(+)</text>
        <dbReference type="Rhea" id="RHEA:11828"/>
        <dbReference type="Rhea" id="RHEA-COMP:10464"/>
        <dbReference type="Rhea" id="RHEA-COMP:17353"/>
        <dbReference type="ChEBI" id="CHEBI:15377"/>
        <dbReference type="ChEBI" id="CHEBI:15378"/>
        <dbReference type="ChEBI" id="CHEBI:83064"/>
        <dbReference type="ChEBI" id="CHEBI:173113"/>
        <dbReference type="EC" id="3.1.4.58"/>
    </reaction>
</comment>
<keyword evidence="1 2" id="KW-0378">Hydrolase</keyword>
<comment type="similarity">
    <text evidence="2">Belongs to the 2H phosphoesterase superfamily. ThpR family.</text>
</comment>
<feature type="short sequence motif" description="HXTX 2" evidence="2">
    <location>
        <begin position="129"/>
        <end position="132"/>
    </location>
</feature>
<dbReference type="InterPro" id="IPR004175">
    <property type="entry name" value="RNA_CPDase"/>
</dbReference>
<proteinExistence type="inferred from homology"/>
<dbReference type="PANTHER" id="PTHR35561:SF1">
    <property type="entry name" value="RNA 2',3'-CYCLIC PHOSPHODIESTERASE"/>
    <property type="match status" value="1"/>
</dbReference>
<reference evidence="3 4" key="1">
    <citation type="submission" date="2024-09" db="EMBL/GenBank/DDBJ databases">
        <authorList>
            <person name="Sun Q."/>
            <person name="Mori K."/>
        </authorList>
    </citation>
    <scope>NUCLEOTIDE SEQUENCE [LARGE SCALE GENOMIC DNA]</scope>
    <source>
        <strain evidence="3 4">ATCC 51285</strain>
    </source>
</reference>
<sequence>MSVQRIFIALPVPPELGQLWLSQVPEVLEGVGALNLQPLANLHLTLAFLGDWPLTQQQVLQQSLAQVCRQHSPFTLTVSQLGGWQLSAKRELWVAWPERSLPLLNLQQQLNQSCQQLGWVASSQTYRPHITLARYRGQAHSEVEKPLAAASWRVDQVIIYRSDLGQQNSIYTPLASLPLAGKALE</sequence>
<dbReference type="HAMAP" id="MF_01940">
    <property type="entry name" value="RNA_CPDase"/>
    <property type="match status" value="1"/>
</dbReference>
<dbReference type="NCBIfam" id="TIGR02258">
    <property type="entry name" value="2_5_ligase"/>
    <property type="match status" value="1"/>
</dbReference>
<dbReference type="Pfam" id="PF13563">
    <property type="entry name" value="2_5_RNA_ligase2"/>
    <property type="match status" value="1"/>
</dbReference>
<comment type="caution">
    <text evidence="3">The sequence shown here is derived from an EMBL/GenBank/DDBJ whole genome shotgun (WGS) entry which is preliminary data.</text>
</comment>
<protein>
    <recommendedName>
        <fullName evidence="2">RNA 2',3'-cyclic phosphodiesterase</fullName>
        <shortName evidence="2">RNA 2',3'-CPDase</shortName>
        <ecNumber evidence="2">3.1.4.58</ecNumber>
    </recommendedName>
</protein>
<evidence type="ECO:0000313" key="3">
    <source>
        <dbReference type="EMBL" id="MFB9885442.1"/>
    </source>
</evidence>
<dbReference type="EC" id="3.1.4.58" evidence="2"/>
<evidence type="ECO:0000313" key="4">
    <source>
        <dbReference type="Proteomes" id="UP001589628"/>
    </source>
</evidence>
<organism evidence="3 4">
    <name type="scientific">Balneatrix alpica</name>
    <dbReference type="NCBI Taxonomy" id="75684"/>
    <lineage>
        <taxon>Bacteria</taxon>
        <taxon>Pseudomonadati</taxon>
        <taxon>Pseudomonadota</taxon>
        <taxon>Gammaproteobacteria</taxon>
        <taxon>Oceanospirillales</taxon>
        <taxon>Balneatrichaceae</taxon>
        <taxon>Balneatrix</taxon>
    </lineage>
</organism>
<gene>
    <name evidence="3" type="primary">thpR</name>
    <name evidence="3" type="ORF">ACFFLH_03315</name>
</gene>
<dbReference type="Proteomes" id="UP001589628">
    <property type="component" value="Unassembled WGS sequence"/>
</dbReference>
<feature type="short sequence motif" description="HXTX 1" evidence="2">
    <location>
        <begin position="43"/>
        <end position="46"/>
    </location>
</feature>
<accession>A0ABV5Z838</accession>
<dbReference type="PANTHER" id="PTHR35561">
    <property type="entry name" value="RNA 2',3'-CYCLIC PHOSPHODIESTERASE"/>
    <property type="match status" value="1"/>
</dbReference>
<dbReference type="InterPro" id="IPR009097">
    <property type="entry name" value="Cyclic_Pdiesterase"/>
</dbReference>
<dbReference type="EMBL" id="JBHLZN010000001">
    <property type="protein sequence ID" value="MFB9885442.1"/>
    <property type="molecule type" value="Genomic_DNA"/>
</dbReference>
<feature type="active site" description="Proton donor" evidence="2">
    <location>
        <position position="43"/>
    </location>
</feature>
<evidence type="ECO:0000256" key="2">
    <source>
        <dbReference type="HAMAP-Rule" id="MF_01940"/>
    </source>
</evidence>
<dbReference type="RefSeq" id="WP_051527680.1">
    <property type="nucleotide sequence ID" value="NZ_JBHLZN010000001.1"/>
</dbReference>
<name>A0ABV5Z838_9GAMM</name>
<dbReference type="SUPFAM" id="SSF55144">
    <property type="entry name" value="LigT-like"/>
    <property type="match status" value="1"/>
</dbReference>
<dbReference type="Gene3D" id="3.90.1140.10">
    <property type="entry name" value="Cyclic phosphodiesterase"/>
    <property type="match status" value="1"/>
</dbReference>
<feature type="active site" description="Proton acceptor" evidence="2">
    <location>
        <position position="129"/>
    </location>
</feature>
<comment type="function">
    <text evidence="2">Hydrolyzes RNA 2',3'-cyclic phosphodiester to an RNA 2'-phosphomonoester.</text>
</comment>